<name>A0A4X1T1Y5_PIG</name>
<comment type="subcellular location">
    <subcellularLocation>
        <location evidence="1">Cell membrane</location>
        <topology evidence="1">Multi-pass membrane protein</topology>
    </subcellularLocation>
</comment>
<dbReference type="Pfam" id="PF00023">
    <property type="entry name" value="Ank"/>
    <property type="match status" value="1"/>
</dbReference>
<keyword evidence="11" id="KW-0067">ATP-binding</keyword>
<feature type="transmembrane region" description="Helical" evidence="21">
    <location>
        <begin position="409"/>
        <end position="431"/>
    </location>
</feature>
<feature type="region of interest" description="Disordered" evidence="20">
    <location>
        <begin position="787"/>
        <end position="811"/>
    </location>
</feature>
<evidence type="ECO:0000256" key="11">
    <source>
        <dbReference type="ARBA" id="ARBA00022840"/>
    </source>
</evidence>
<feature type="transmembrane region" description="Helical" evidence="21">
    <location>
        <begin position="633"/>
        <end position="657"/>
    </location>
</feature>
<evidence type="ECO:0000256" key="8">
    <source>
        <dbReference type="ARBA" id="ARBA00022737"/>
    </source>
</evidence>
<keyword evidence="4" id="KW-0109">Calcium transport</keyword>
<comment type="catalytic activity">
    <reaction evidence="18">
        <text>Ca(2+)(in) = Ca(2+)(out)</text>
        <dbReference type="Rhea" id="RHEA:29671"/>
        <dbReference type="ChEBI" id="CHEBI:29108"/>
    </reaction>
</comment>
<keyword evidence="2" id="KW-0813">Transport</keyword>
<evidence type="ECO:0000313" key="23">
    <source>
        <dbReference type="Ensembl" id="ENSSSCP00070008980.1"/>
    </source>
</evidence>
<dbReference type="PROSITE" id="PS50088">
    <property type="entry name" value="ANK_REPEAT"/>
    <property type="match status" value="1"/>
</dbReference>
<evidence type="ECO:0000256" key="7">
    <source>
        <dbReference type="ARBA" id="ARBA00022723"/>
    </source>
</evidence>
<dbReference type="Gene3D" id="1.25.40.20">
    <property type="entry name" value="Ankyrin repeat-containing domain"/>
    <property type="match status" value="1"/>
</dbReference>
<organism evidence="23 24">
    <name type="scientific">Sus scrofa</name>
    <name type="common">Pig</name>
    <dbReference type="NCBI Taxonomy" id="9823"/>
    <lineage>
        <taxon>Eukaryota</taxon>
        <taxon>Metazoa</taxon>
        <taxon>Chordata</taxon>
        <taxon>Craniata</taxon>
        <taxon>Vertebrata</taxon>
        <taxon>Euteleostomi</taxon>
        <taxon>Mammalia</taxon>
        <taxon>Eutheria</taxon>
        <taxon>Laurasiatheria</taxon>
        <taxon>Artiodactyla</taxon>
        <taxon>Suina</taxon>
        <taxon>Suidae</taxon>
        <taxon>Sus</taxon>
    </lineage>
</organism>
<evidence type="ECO:0000256" key="5">
    <source>
        <dbReference type="ARBA" id="ARBA00022673"/>
    </source>
</evidence>
<keyword evidence="6 21" id="KW-0812">Transmembrane</keyword>
<dbReference type="PANTHER" id="PTHR10582:SF4">
    <property type="entry name" value="TRANSIENT RECEPTOR POTENTIAL CATION CHANNEL SUBFAMILY V MEMBER 4"/>
    <property type="match status" value="1"/>
</dbReference>
<dbReference type="Ensembl" id="ENSSSCT00070010901.1">
    <property type="protein sequence ID" value="ENSSSCP00070008980.1"/>
    <property type="gene ID" value="ENSSSCG00070005670.1"/>
</dbReference>
<keyword evidence="14 19" id="KW-0040">ANK repeat</keyword>
<dbReference type="GO" id="GO:0005516">
    <property type="term" value="F:calmodulin binding"/>
    <property type="evidence" value="ECO:0007669"/>
    <property type="project" value="UniProtKB-KW"/>
</dbReference>
<keyword evidence="9" id="KW-0547">Nucleotide-binding</keyword>
<dbReference type="PRINTS" id="PR01768">
    <property type="entry name" value="TRPVRECEPTOR"/>
</dbReference>
<feature type="repeat" description="ANK" evidence="19">
    <location>
        <begin position="237"/>
        <end position="269"/>
    </location>
</feature>
<evidence type="ECO:0000256" key="2">
    <source>
        <dbReference type="ARBA" id="ARBA00022448"/>
    </source>
</evidence>
<dbReference type="InterPro" id="IPR024862">
    <property type="entry name" value="TRPV"/>
</dbReference>
<evidence type="ECO:0000256" key="9">
    <source>
        <dbReference type="ARBA" id="ARBA00022741"/>
    </source>
</evidence>
<keyword evidence="7" id="KW-0479">Metal-binding</keyword>
<evidence type="ECO:0000256" key="15">
    <source>
        <dbReference type="ARBA" id="ARBA00023065"/>
    </source>
</evidence>
<dbReference type="GO" id="GO:0005524">
    <property type="term" value="F:ATP binding"/>
    <property type="evidence" value="ECO:0007669"/>
    <property type="project" value="UniProtKB-KW"/>
</dbReference>
<evidence type="ECO:0000256" key="14">
    <source>
        <dbReference type="ARBA" id="ARBA00023043"/>
    </source>
</evidence>
<evidence type="ECO:0000256" key="10">
    <source>
        <dbReference type="ARBA" id="ARBA00022837"/>
    </source>
</evidence>
<evidence type="ECO:0000256" key="21">
    <source>
        <dbReference type="SAM" id="Phobius"/>
    </source>
</evidence>
<keyword evidence="12" id="KW-0112">Calmodulin-binding</keyword>
<protein>
    <submittedName>
        <fullName evidence="23">Transient receptor potential cation channel subfamily V member 4</fullName>
    </submittedName>
</protein>
<dbReference type="InterPro" id="IPR008347">
    <property type="entry name" value="TrpV1-4"/>
</dbReference>
<dbReference type="InterPro" id="IPR002110">
    <property type="entry name" value="Ankyrin_rpt"/>
</dbReference>
<dbReference type="GO" id="GO:0046872">
    <property type="term" value="F:metal ion binding"/>
    <property type="evidence" value="ECO:0007669"/>
    <property type="project" value="UniProtKB-KW"/>
</dbReference>
<reference evidence="23" key="2">
    <citation type="submission" date="2025-08" db="UniProtKB">
        <authorList>
            <consortium name="Ensembl"/>
        </authorList>
    </citation>
    <scope>IDENTIFICATION</scope>
</reference>
<evidence type="ECO:0000256" key="4">
    <source>
        <dbReference type="ARBA" id="ARBA00022568"/>
    </source>
</evidence>
<dbReference type="FunFam" id="1.25.40.20:FF:000018">
    <property type="entry name" value="Transient receptor potential cation channel subfamily V member 1"/>
    <property type="match status" value="1"/>
</dbReference>
<feature type="domain" description="Ion transport" evidence="22">
    <location>
        <begin position="415"/>
        <end position="669"/>
    </location>
</feature>
<feature type="transmembrane region" description="Helical" evidence="21">
    <location>
        <begin position="514"/>
        <end position="533"/>
    </location>
</feature>
<dbReference type="PROSITE" id="PS50297">
    <property type="entry name" value="ANK_REP_REGION"/>
    <property type="match status" value="1"/>
</dbReference>
<dbReference type="AlphaFoldDB" id="A0A4X1T1Y5"/>
<evidence type="ECO:0000256" key="13">
    <source>
        <dbReference type="ARBA" id="ARBA00022989"/>
    </source>
</evidence>
<keyword evidence="15" id="KW-0406">Ion transport</keyword>
<accession>A0A4X1T1Y5</accession>
<keyword evidence="3" id="KW-1003">Cell membrane</keyword>
<reference evidence="23 24" key="1">
    <citation type="submission" date="2017-08" db="EMBL/GenBank/DDBJ databases">
        <title>USMARCv1.0.</title>
        <authorList>
            <person name="Hannum G.I."/>
            <person name="Koren S."/>
            <person name="Schroeder S.G."/>
            <person name="Chin S.C."/>
            <person name="Nonneman D.J."/>
            <person name="Becker S.A."/>
            <person name="Rosen B.D."/>
            <person name="Bickhart D.M."/>
            <person name="Putnam N.H."/>
            <person name="Green R.E."/>
            <person name="Tuggle C.K."/>
            <person name="Liu H."/>
            <person name="Rohrer G.A."/>
            <person name="Warr A."/>
            <person name="Hall R."/>
            <person name="Kim K."/>
            <person name="Hume D.A."/>
            <person name="Talbot R."/>
            <person name="Chow W."/>
            <person name="Howe K."/>
            <person name="Schwartz A.S."/>
            <person name="Watson M."/>
            <person name="Archibald A.L."/>
            <person name="Phillippy A.M."/>
            <person name="Smith T.P.L."/>
        </authorList>
    </citation>
    <scope>NUCLEOTIDE SEQUENCE [LARGE SCALE GENOMIC DNA]</scope>
</reference>
<feature type="transmembrane region" description="Helical" evidence="21">
    <location>
        <begin position="490"/>
        <end position="508"/>
    </location>
</feature>
<keyword evidence="5" id="KW-0107">Calcium channel</keyword>
<feature type="transmembrane region" description="Helical" evidence="21">
    <location>
        <begin position="554"/>
        <end position="576"/>
    </location>
</feature>
<evidence type="ECO:0000256" key="17">
    <source>
        <dbReference type="ARBA" id="ARBA00023303"/>
    </source>
</evidence>
<keyword evidence="8" id="KW-0677">Repeat</keyword>
<dbReference type="PRINTS" id="PR01769">
    <property type="entry name" value="VRL2RECEPTOR"/>
</dbReference>
<dbReference type="SMART" id="SM00248">
    <property type="entry name" value="ANK"/>
    <property type="match status" value="3"/>
</dbReference>
<dbReference type="GO" id="GO:0005886">
    <property type="term" value="C:plasma membrane"/>
    <property type="evidence" value="ECO:0007669"/>
    <property type="project" value="UniProtKB-SubCell"/>
</dbReference>
<evidence type="ECO:0000256" key="3">
    <source>
        <dbReference type="ARBA" id="ARBA00022475"/>
    </source>
</evidence>
<dbReference type="Pfam" id="PF00520">
    <property type="entry name" value="Ion_trans"/>
    <property type="match status" value="1"/>
</dbReference>
<evidence type="ECO:0000256" key="18">
    <source>
        <dbReference type="ARBA" id="ARBA00036634"/>
    </source>
</evidence>
<evidence type="ECO:0000256" key="1">
    <source>
        <dbReference type="ARBA" id="ARBA00004651"/>
    </source>
</evidence>
<evidence type="ECO:0000256" key="19">
    <source>
        <dbReference type="PROSITE-ProRule" id="PRU00023"/>
    </source>
</evidence>
<dbReference type="InterPro" id="IPR036770">
    <property type="entry name" value="Ankyrin_rpt-contain_sf"/>
</dbReference>
<gene>
    <name evidence="23" type="primary">TRPV4</name>
</gene>
<dbReference type="Gene3D" id="1.10.287.70">
    <property type="match status" value="1"/>
</dbReference>
<evidence type="ECO:0000256" key="16">
    <source>
        <dbReference type="ARBA" id="ARBA00023136"/>
    </source>
</evidence>
<dbReference type="GO" id="GO:0005262">
    <property type="term" value="F:calcium channel activity"/>
    <property type="evidence" value="ECO:0007669"/>
    <property type="project" value="UniProtKB-KW"/>
</dbReference>
<proteinExistence type="predicted"/>
<dbReference type="FunFam" id="1.10.287.70:FF:000074">
    <property type="entry name" value="Transient receptor potential cation channel subfamily V member 1"/>
    <property type="match status" value="1"/>
</dbReference>
<dbReference type="PANTHER" id="PTHR10582">
    <property type="entry name" value="TRANSIENT RECEPTOR POTENTIAL ION CHANNEL PROTEIN"/>
    <property type="match status" value="1"/>
</dbReference>
<dbReference type="InterPro" id="IPR005821">
    <property type="entry name" value="Ion_trans_dom"/>
</dbReference>
<evidence type="ECO:0000256" key="12">
    <source>
        <dbReference type="ARBA" id="ARBA00022860"/>
    </source>
</evidence>
<dbReference type="InterPro" id="IPR008348">
    <property type="entry name" value="TrpV4"/>
</dbReference>
<feature type="region of interest" description="Disordered" evidence="20">
    <location>
        <begin position="1"/>
        <end position="68"/>
    </location>
</feature>
<feature type="transmembrane region" description="Helical" evidence="21">
    <location>
        <begin position="451"/>
        <end position="469"/>
    </location>
</feature>
<sequence length="811" mass="91299">MVEPSEGPRTGPGEVAEPPGDESGTPGGEAFPLSSLANLFEGEDGSPSPSLADPGRPTGPGDGRPNLRMKFQGAFRKGVPNPIDLLESTLYESSVVPGPKKAPMDSLFDYGTYRHHPSDNKRWRRKVIEKQPQSPKAPAPQPPPILKVFNRPILFDIVSRGSTTDLDGLLPFLLTHKKRLTDEEFREPSTGKTCLPKALLNLSNGRNDTIPVLLDIAERTGNMREFINSPFRDIYYRGQTALHIAIERRCKHYVELLVAQGADVHAQARGRFFQPKDEGGYFYFGELPLSLAACTNQPHIVNYLTENPHKKADMRRQDSRGNTVLHALVAIADNTRENTKFVTKMYDLLLLKCARLFPDSNLEAVLNNDGLSPLMMAAKTGKIGNRHEMLAVEPINELLRDKWRKFGAVSFYINVVSYLCAMVIFTLTAYYQPLEGTPPYPYHTTVDYLRLAGEIITLFTGVLFFFTNIKDLFMKKCPGVNSLFIDGSFQLLYFIYSVLVIVSAGLYLAGIEAYLAVMVFALVLGWMNALYFTRGLKLTGTYSIMIQKILFKDLFRFLLVYLLFMIGYASALVSLLNPCANMKVCSEDHTNCTVPTYPSCRDSETFSTFLLDLFKLTIGMGDLEMLSSTKYPVVFIILLVTYIILTFVLLLNMLIALMGETVGQVSKESKHIWKLQWATTILDIERSFPVFLRKAFRSGEMVTVGKSSDGTPDRRWCFRVDEVNWSHWNQNLGIINEDPGKNESYQYYGFSHTVGRLRRDRWSSVVPRVVELNKNSNPDEVVVPLDNMGKPSCDGHQQSYPPKWRTDDAPL</sequence>
<evidence type="ECO:0000256" key="6">
    <source>
        <dbReference type="ARBA" id="ARBA00022692"/>
    </source>
</evidence>
<keyword evidence="16 21" id="KW-0472">Membrane</keyword>
<keyword evidence="17" id="KW-0407">Ion channel</keyword>
<dbReference type="Proteomes" id="UP000314985">
    <property type="component" value="Chromosome 14"/>
</dbReference>
<evidence type="ECO:0000256" key="20">
    <source>
        <dbReference type="SAM" id="MobiDB-lite"/>
    </source>
</evidence>
<keyword evidence="10" id="KW-0106">Calcium</keyword>
<keyword evidence="13 21" id="KW-1133">Transmembrane helix</keyword>
<evidence type="ECO:0000313" key="24">
    <source>
        <dbReference type="Proteomes" id="UP000314985"/>
    </source>
</evidence>
<evidence type="ECO:0000259" key="22">
    <source>
        <dbReference type="Pfam" id="PF00520"/>
    </source>
</evidence>
<dbReference type="SUPFAM" id="SSF48403">
    <property type="entry name" value="Ankyrin repeat"/>
    <property type="match status" value="1"/>
</dbReference>